<accession>A0A1L0BSC0</accession>
<protein>
    <submittedName>
        <fullName evidence="1">CIC11C00000003858</fullName>
    </submittedName>
</protein>
<proteinExistence type="predicted"/>
<evidence type="ECO:0000313" key="2">
    <source>
        <dbReference type="Proteomes" id="UP000182259"/>
    </source>
</evidence>
<sequence>MIQNSLNWGKWQRELTKISSQTLEWVVAENTGHWIWDSPKGRDQLQQVLLRLVSEKSNY</sequence>
<dbReference type="Proteomes" id="UP000182259">
    <property type="component" value="Chromosome III"/>
</dbReference>
<organism evidence="1 2">
    <name type="scientific">Sungouiella intermedia</name>
    <dbReference type="NCBI Taxonomy" id="45354"/>
    <lineage>
        <taxon>Eukaryota</taxon>
        <taxon>Fungi</taxon>
        <taxon>Dikarya</taxon>
        <taxon>Ascomycota</taxon>
        <taxon>Saccharomycotina</taxon>
        <taxon>Pichiomycetes</taxon>
        <taxon>Metschnikowiaceae</taxon>
        <taxon>Sungouiella</taxon>
    </lineage>
</organism>
<reference evidence="1 2" key="1">
    <citation type="submission" date="2016-10" db="EMBL/GenBank/DDBJ databases">
        <authorList>
            <person name="de Groot N.N."/>
        </authorList>
    </citation>
    <scope>NUCLEOTIDE SEQUENCE [LARGE SCALE GENOMIC DNA]</scope>
    <source>
        <strain evidence="1 2">PYCC 4715</strain>
    </source>
</reference>
<dbReference type="AlphaFoldDB" id="A0A1L0BSC0"/>
<evidence type="ECO:0000313" key="1">
    <source>
        <dbReference type="EMBL" id="SGZ53122.1"/>
    </source>
</evidence>
<name>A0A1L0BSC0_9ASCO</name>
<gene>
    <name evidence="1" type="ORF">SAMEA4029009_CIC11G00000003858</name>
</gene>
<dbReference type="EMBL" id="LT635766">
    <property type="protein sequence ID" value="SGZ53122.1"/>
    <property type="molecule type" value="Genomic_DNA"/>
</dbReference>